<feature type="active site" evidence="9">
    <location>
        <position position="244"/>
    </location>
</feature>
<evidence type="ECO:0000256" key="2">
    <source>
        <dbReference type="ARBA" id="ARBA00022490"/>
    </source>
</evidence>
<reference evidence="12" key="2">
    <citation type="submission" date="2021-04" db="EMBL/GenBank/DDBJ databases">
        <authorList>
            <person name="Gilroy R."/>
        </authorList>
    </citation>
    <scope>NUCLEOTIDE SEQUENCE</scope>
    <source>
        <strain evidence="12">Gambia2-208</strain>
    </source>
</reference>
<proteinExistence type="inferred from homology"/>
<dbReference type="InterPro" id="IPR011010">
    <property type="entry name" value="DNA_brk_join_enz"/>
</dbReference>
<dbReference type="GO" id="GO:0005737">
    <property type="term" value="C:cytoplasm"/>
    <property type="evidence" value="ECO:0007669"/>
    <property type="project" value="UniProtKB-SubCell"/>
</dbReference>
<dbReference type="Gene3D" id="1.10.443.10">
    <property type="entry name" value="Intergrase catalytic core"/>
    <property type="match status" value="1"/>
</dbReference>
<dbReference type="PROSITE" id="PS51898">
    <property type="entry name" value="TYR_RECOMBINASE"/>
    <property type="match status" value="1"/>
</dbReference>
<evidence type="ECO:0000259" key="11">
    <source>
        <dbReference type="PROSITE" id="PS51900"/>
    </source>
</evidence>
<dbReference type="GO" id="GO:0009037">
    <property type="term" value="F:tyrosine-based site-specific recombinase activity"/>
    <property type="evidence" value="ECO:0007669"/>
    <property type="project" value="UniProtKB-UniRule"/>
</dbReference>
<evidence type="ECO:0000256" key="8">
    <source>
        <dbReference type="ARBA" id="ARBA00023306"/>
    </source>
</evidence>
<evidence type="ECO:0000313" key="12">
    <source>
        <dbReference type="EMBL" id="HIY88025.1"/>
    </source>
</evidence>
<evidence type="ECO:0000256" key="4">
    <source>
        <dbReference type="ARBA" id="ARBA00022829"/>
    </source>
</evidence>
<evidence type="ECO:0000259" key="10">
    <source>
        <dbReference type="PROSITE" id="PS51898"/>
    </source>
</evidence>
<dbReference type="InterPro" id="IPR004107">
    <property type="entry name" value="Integrase_SAM-like_N"/>
</dbReference>
<dbReference type="Proteomes" id="UP000886851">
    <property type="component" value="Unassembled WGS sequence"/>
</dbReference>
<feature type="active site" evidence="9">
    <location>
        <position position="148"/>
    </location>
</feature>
<dbReference type="PROSITE" id="PS51900">
    <property type="entry name" value="CB"/>
    <property type="match status" value="1"/>
</dbReference>
<sequence>MNLTDSFLDYLLYERNYSLETIKSYREDMLQFEAFLAGESGAGKSLAEVDAKEIRAWLATLMDQGRAATTVNRKLSTLHSFYRFLLRRDICRVDPSRKVIGPKNKKKLPVFVKEAEMDRLLDDVSFGEGFEACRDRAIVETFYLTGIRLSELIGLKDVDVDFASMQLKVTGKRNKQRLVPFGDELKKDLQEYVKMRDETVAGVAKAFFVRKSGEQLYRSIVDNIVKRNLSKVATVQKKSPHVLRHTFATQMLNHDAQLGSIKELLGHESLATTEVYTHTTFEELKRMYNQAHPRA</sequence>
<dbReference type="PANTHER" id="PTHR30349:SF77">
    <property type="entry name" value="TYROSINE RECOMBINASE XERC"/>
    <property type="match status" value="1"/>
</dbReference>
<feature type="domain" description="Tyr recombinase" evidence="10">
    <location>
        <begin position="107"/>
        <end position="289"/>
    </location>
</feature>
<name>A0A9D1ZH24_9BACE</name>
<reference evidence="12" key="1">
    <citation type="journal article" date="2021" name="PeerJ">
        <title>Extensive microbial diversity within the chicken gut microbiome revealed by metagenomics and culture.</title>
        <authorList>
            <person name="Gilroy R."/>
            <person name="Ravi A."/>
            <person name="Getino M."/>
            <person name="Pursley I."/>
            <person name="Horton D.L."/>
            <person name="Alikhan N.F."/>
            <person name="Baker D."/>
            <person name="Gharbi K."/>
            <person name="Hall N."/>
            <person name="Watson M."/>
            <person name="Adriaenssens E.M."/>
            <person name="Foster-Nyarko E."/>
            <person name="Jarju S."/>
            <person name="Secka A."/>
            <person name="Antonio M."/>
            <person name="Oren A."/>
            <person name="Chaudhuri R.R."/>
            <person name="La Ragione R."/>
            <person name="Hildebrand F."/>
            <person name="Pallen M.J."/>
        </authorList>
    </citation>
    <scope>NUCLEOTIDE SEQUENCE</scope>
    <source>
        <strain evidence="12">Gambia2-208</strain>
    </source>
</reference>
<feature type="active site" description="O-(3'-phospho-DNA)-tyrosine intermediate" evidence="9">
    <location>
        <position position="276"/>
    </location>
</feature>
<organism evidence="12 13">
    <name type="scientific">Candidatus Bacteroides pullicola</name>
    <dbReference type="NCBI Taxonomy" id="2838475"/>
    <lineage>
        <taxon>Bacteria</taxon>
        <taxon>Pseudomonadati</taxon>
        <taxon>Bacteroidota</taxon>
        <taxon>Bacteroidia</taxon>
        <taxon>Bacteroidales</taxon>
        <taxon>Bacteroidaceae</taxon>
        <taxon>Bacteroides</taxon>
    </lineage>
</organism>
<dbReference type="EMBL" id="DXCV01000036">
    <property type="protein sequence ID" value="HIY88025.1"/>
    <property type="molecule type" value="Genomic_DNA"/>
</dbReference>
<keyword evidence="3 9" id="KW-0132">Cell division</keyword>
<evidence type="ECO:0000256" key="1">
    <source>
        <dbReference type="ARBA" id="ARBA00004496"/>
    </source>
</evidence>
<evidence type="ECO:0000256" key="9">
    <source>
        <dbReference type="HAMAP-Rule" id="MF_01808"/>
    </source>
</evidence>
<dbReference type="InterPro" id="IPR023009">
    <property type="entry name" value="Tyrosine_recombinase_XerC/XerD"/>
</dbReference>
<dbReference type="InterPro" id="IPR044068">
    <property type="entry name" value="CB"/>
</dbReference>
<gene>
    <name evidence="9" type="primary">xerC</name>
    <name evidence="12" type="ORF">H9824_04885</name>
</gene>
<dbReference type="InterPro" id="IPR050090">
    <property type="entry name" value="Tyrosine_recombinase_XerCD"/>
</dbReference>
<dbReference type="Pfam" id="PF02899">
    <property type="entry name" value="Phage_int_SAM_1"/>
    <property type="match status" value="1"/>
</dbReference>
<keyword evidence="6 9" id="KW-0238">DNA-binding</keyword>
<dbReference type="GO" id="GO:0051301">
    <property type="term" value="P:cell division"/>
    <property type="evidence" value="ECO:0007669"/>
    <property type="project" value="UniProtKB-KW"/>
</dbReference>
<dbReference type="SUPFAM" id="SSF56349">
    <property type="entry name" value="DNA breaking-rejoining enzymes"/>
    <property type="match status" value="1"/>
</dbReference>
<evidence type="ECO:0000256" key="5">
    <source>
        <dbReference type="ARBA" id="ARBA00022908"/>
    </source>
</evidence>
<dbReference type="InterPro" id="IPR010998">
    <property type="entry name" value="Integrase_recombinase_N"/>
</dbReference>
<feature type="active site" evidence="9">
    <location>
        <position position="241"/>
    </location>
</feature>
<dbReference type="InterPro" id="IPR013762">
    <property type="entry name" value="Integrase-like_cat_sf"/>
</dbReference>
<accession>A0A9D1ZH24</accession>
<evidence type="ECO:0000256" key="6">
    <source>
        <dbReference type="ARBA" id="ARBA00023125"/>
    </source>
</evidence>
<evidence type="ECO:0000256" key="7">
    <source>
        <dbReference type="ARBA" id="ARBA00023172"/>
    </source>
</evidence>
<dbReference type="GO" id="GO:0003677">
    <property type="term" value="F:DNA binding"/>
    <property type="evidence" value="ECO:0007669"/>
    <property type="project" value="UniProtKB-UniRule"/>
</dbReference>
<evidence type="ECO:0000256" key="3">
    <source>
        <dbReference type="ARBA" id="ARBA00022618"/>
    </source>
</evidence>
<comment type="similarity">
    <text evidence="9">Belongs to the 'phage' integrase family. XerC subfamily.</text>
</comment>
<dbReference type="GO" id="GO:0006313">
    <property type="term" value="P:DNA transposition"/>
    <property type="evidence" value="ECO:0007669"/>
    <property type="project" value="UniProtKB-UniRule"/>
</dbReference>
<protein>
    <recommendedName>
        <fullName evidence="9">Tyrosine recombinase XerC</fullName>
    </recommendedName>
</protein>
<comment type="caution">
    <text evidence="12">The sequence shown here is derived from an EMBL/GenBank/DDBJ whole genome shotgun (WGS) entry which is preliminary data.</text>
</comment>
<dbReference type="GO" id="GO:0007059">
    <property type="term" value="P:chromosome segregation"/>
    <property type="evidence" value="ECO:0007669"/>
    <property type="project" value="UniProtKB-UniRule"/>
</dbReference>
<dbReference type="HAMAP" id="MF_01808">
    <property type="entry name" value="Recomb_XerC_XerD"/>
    <property type="match status" value="1"/>
</dbReference>
<comment type="subcellular location">
    <subcellularLocation>
        <location evidence="1 9">Cytoplasm</location>
    </subcellularLocation>
</comment>
<dbReference type="AlphaFoldDB" id="A0A9D1ZH24"/>
<keyword evidence="5 9" id="KW-0229">DNA integration</keyword>
<feature type="active site" evidence="9">
    <location>
        <position position="172"/>
    </location>
</feature>
<comment type="subunit">
    <text evidence="9">Forms a cyclic heterotetrameric complex composed of two molecules of XerC and two molecules of XerD.</text>
</comment>
<evidence type="ECO:0000313" key="13">
    <source>
        <dbReference type="Proteomes" id="UP000886851"/>
    </source>
</evidence>
<feature type="domain" description="Core-binding (CB)" evidence="11">
    <location>
        <begin position="1"/>
        <end position="86"/>
    </location>
</feature>
<comment type="function">
    <text evidence="9">Site-specific tyrosine recombinase, which acts by catalyzing the cutting and rejoining of the recombining DNA molecules. The XerC-XerD complex is essential to convert dimers of the bacterial chromosome into monomers to permit their segregation at cell division. It also contributes to the segregational stability of plasmids.</text>
</comment>
<keyword evidence="4 9" id="KW-0159">Chromosome partition</keyword>
<dbReference type="Gene3D" id="1.10.150.130">
    <property type="match status" value="1"/>
</dbReference>
<keyword evidence="8 9" id="KW-0131">Cell cycle</keyword>
<dbReference type="Pfam" id="PF00589">
    <property type="entry name" value="Phage_integrase"/>
    <property type="match status" value="1"/>
</dbReference>
<keyword evidence="7 9" id="KW-0233">DNA recombination</keyword>
<dbReference type="InterPro" id="IPR002104">
    <property type="entry name" value="Integrase_catalytic"/>
</dbReference>
<feature type="active site" evidence="9">
    <location>
        <position position="267"/>
    </location>
</feature>
<keyword evidence="2 9" id="KW-0963">Cytoplasm</keyword>
<dbReference type="PANTHER" id="PTHR30349">
    <property type="entry name" value="PHAGE INTEGRASE-RELATED"/>
    <property type="match status" value="1"/>
</dbReference>